<dbReference type="PANTHER" id="PTHR44533:SF4">
    <property type="entry name" value="DEAD_H RNA HELICASE, PUTATIVE-RELATED"/>
    <property type="match status" value="1"/>
</dbReference>
<protein>
    <recommendedName>
        <fullName evidence="3">DDX60-like winged helix domain-containing protein</fullName>
    </recommendedName>
</protein>
<dbReference type="EMBL" id="LKEA01000010">
    <property type="protein sequence ID" value="ROW06484.1"/>
    <property type="molecule type" value="Genomic_DNA"/>
</dbReference>
<dbReference type="Pfam" id="PF26076">
    <property type="entry name" value="WHD_DDX60"/>
    <property type="match status" value="1"/>
</dbReference>
<reference evidence="4 5" key="1">
    <citation type="submission" date="2015-09" db="EMBL/GenBank/DDBJ databases">
        <title>Host preference determinants of Valsa canker pathogens revealed by comparative genomics.</title>
        <authorList>
            <person name="Yin Z."/>
            <person name="Huang L."/>
        </authorList>
    </citation>
    <scope>NUCLEOTIDE SEQUENCE [LARGE SCALE GENOMIC DNA]</scope>
    <source>
        <strain evidence="4 5">03-1</strain>
    </source>
</reference>
<dbReference type="STRING" id="356882.A0A423WSJ5"/>
<keyword evidence="2" id="KW-0067">ATP-binding</keyword>
<dbReference type="GO" id="GO:0016787">
    <property type="term" value="F:hydrolase activity"/>
    <property type="evidence" value="ECO:0007669"/>
    <property type="project" value="UniProtKB-KW"/>
</dbReference>
<keyword evidence="2" id="KW-0547">Nucleotide-binding</keyword>
<dbReference type="SUPFAM" id="SSF52540">
    <property type="entry name" value="P-loop containing nucleoside triphosphate hydrolases"/>
    <property type="match status" value="1"/>
</dbReference>
<organism evidence="4 5">
    <name type="scientific">Cytospora schulzeri</name>
    <dbReference type="NCBI Taxonomy" id="448051"/>
    <lineage>
        <taxon>Eukaryota</taxon>
        <taxon>Fungi</taxon>
        <taxon>Dikarya</taxon>
        <taxon>Ascomycota</taxon>
        <taxon>Pezizomycotina</taxon>
        <taxon>Sordariomycetes</taxon>
        <taxon>Sordariomycetidae</taxon>
        <taxon>Diaporthales</taxon>
        <taxon>Cytosporaceae</taxon>
        <taxon>Cytospora</taxon>
    </lineage>
</organism>
<evidence type="ECO:0000259" key="3">
    <source>
        <dbReference type="Pfam" id="PF26076"/>
    </source>
</evidence>
<dbReference type="Proteomes" id="UP000283895">
    <property type="component" value="Unassembled WGS sequence"/>
</dbReference>
<dbReference type="InterPro" id="IPR027417">
    <property type="entry name" value="P-loop_NTPase"/>
</dbReference>
<dbReference type="Gene3D" id="3.40.50.300">
    <property type="entry name" value="P-loop containing nucleotide triphosphate hydrolases"/>
    <property type="match status" value="1"/>
</dbReference>
<dbReference type="InterPro" id="IPR059032">
    <property type="entry name" value="WHD_DDX60"/>
</dbReference>
<name>A0A423WSJ5_9PEZI</name>
<evidence type="ECO:0000256" key="1">
    <source>
        <dbReference type="ARBA" id="ARBA00022801"/>
    </source>
</evidence>
<keyword evidence="5" id="KW-1185">Reference proteome</keyword>
<sequence>MPCKTVVFFGDSVFLTALNYHQAAGRAGRRGFDLLGNVVFVGMSKKRVIEFMSAQLPDLRGHFPLSETLVLRTLGLLRHTKNSDYSVRAVQSLLSQTRLYLGGPADQMAIKHHLRFSIEYLRRQNLLDRNGAPLNFAGLVGHLYFTEDTVFALHSLLKEGYFHTLCADFRRRTDAVALKVVLVLSHIFCRIPTRGSSRDIFKSYVGTFVEQYLHDKPDRRLPFTQFEVGVSGESSGDSALLDALNDSHHLAPMAIRSPFDALSGFHDHSFDSIHEPCSTVRSRVFLEESAIPFIPIYPDDTEGVAWNAYIYDFFKHGEMEALVRDNHVKRGDVWFHLKDFSLVLATIVTSLTNFMALDAGSDGDLAMLDVQDANDTYEEHMDAIDMDDDVTTESHSAQTSNNTGFEATMADSAARKMFKKVKIAEP</sequence>
<dbReference type="PANTHER" id="PTHR44533">
    <property type="entry name" value="DEAD/H RNA HELICASE, PUTATIVE-RELATED"/>
    <property type="match status" value="1"/>
</dbReference>
<dbReference type="GO" id="GO:0004386">
    <property type="term" value="F:helicase activity"/>
    <property type="evidence" value="ECO:0007669"/>
    <property type="project" value="UniProtKB-KW"/>
</dbReference>
<evidence type="ECO:0000313" key="5">
    <source>
        <dbReference type="Proteomes" id="UP000283895"/>
    </source>
</evidence>
<keyword evidence="2" id="KW-0347">Helicase</keyword>
<feature type="domain" description="DDX60-like winged helix" evidence="3">
    <location>
        <begin position="59"/>
        <end position="140"/>
    </location>
</feature>
<gene>
    <name evidence="4" type="ORF">VMCG_04237</name>
</gene>
<dbReference type="InterPro" id="IPR052431">
    <property type="entry name" value="SKI2_subfamily_helicases"/>
</dbReference>
<evidence type="ECO:0000256" key="2">
    <source>
        <dbReference type="ARBA" id="ARBA00022806"/>
    </source>
</evidence>
<keyword evidence="1" id="KW-0378">Hydrolase</keyword>
<dbReference type="GO" id="GO:0005737">
    <property type="term" value="C:cytoplasm"/>
    <property type="evidence" value="ECO:0007669"/>
    <property type="project" value="TreeGrafter"/>
</dbReference>
<proteinExistence type="predicted"/>
<comment type="caution">
    <text evidence="4">The sequence shown here is derived from an EMBL/GenBank/DDBJ whole genome shotgun (WGS) entry which is preliminary data.</text>
</comment>
<dbReference type="AlphaFoldDB" id="A0A423WSJ5"/>
<evidence type="ECO:0000313" key="4">
    <source>
        <dbReference type="EMBL" id="ROW06484.1"/>
    </source>
</evidence>
<dbReference type="OrthoDB" id="2320933at2759"/>
<accession>A0A423WSJ5</accession>